<evidence type="ECO:0000256" key="2">
    <source>
        <dbReference type="ARBA" id="ARBA00033306"/>
    </source>
</evidence>
<comment type="similarity">
    <text evidence="1">Belongs to the Flattop family.</text>
</comment>
<evidence type="ECO:0000256" key="3">
    <source>
        <dbReference type="SAM" id="MobiDB-lite"/>
    </source>
</evidence>
<gene>
    <name evidence="5" type="ORF">EDS130_LOCUS8104</name>
    <name evidence="4" type="ORF">XAT740_LOCUS3618</name>
</gene>
<organism evidence="4 6">
    <name type="scientific">Adineta ricciae</name>
    <name type="common">Rotifer</name>
    <dbReference type="NCBI Taxonomy" id="249248"/>
    <lineage>
        <taxon>Eukaryota</taxon>
        <taxon>Metazoa</taxon>
        <taxon>Spiralia</taxon>
        <taxon>Gnathifera</taxon>
        <taxon>Rotifera</taxon>
        <taxon>Eurotatoria</taxon>
        <taxon>Bdelloidea</taxon>
        <taxon>Adinetida</taxon>
        <taxon>Adinetidae</taxon>
        <taxon>Adineta</taxon>
    </lineage>
</organism>
<dbReference type="Proteomes" id="UP000663852">
    <property type="component" value="Unassembled WGS sequence"/>
</dbReference>
<dbReference type="CDD" id="cd23705">
    <property type="entry name" value="Flattop"/>
    <property type="match status" value="1"/>
</dbReference>
<evidence type="ECO:0000313" key="4">
    <source>
        <dbReference type="EMBL" id="CAF0814113.1"/>
    </source>
</evidence>
<comment type="caution">
    <text evidence="4">The sequence shown here is derived from an EMBL/GenBank/DDBJ whole genome shotgun (WGS) entry which is preliminary data.</text>
</comment>
<keyword evidence="6" id="KW-1185">Reference proteome</keyword>
<feature type="compositionally biased region" description="Polar residues" evidence="3">
    <location>
        <begin position="1"/>
        <end position="12"/>
    </location>
</feature>
<dbReference type="EMBL" id="CAJNOR010000140">
    <property type="protein sequence ID" value="CAF0814113.1"/>
    <property type="molecule type" value="Genomic_DNA"/>
</dbReference>
<evidence type="ECO:0000313" key="5">
    <source>
        <dbReference type="EMBL" id="CAF0867150.1"/>
    </source>
</evidence>
<protein>
    <recommendedName>
        <fullName evidence="2">Cilia- and flagella-associated protein 126</fullName>
    </recommendedName>
</protein>
<name>A0A813TL08_ADIRI</name>
<dbReference type="OrthoDB" id="521617at2759"/>
<sequence length="127" mass="14385">MSRNYSASQYEKSFTPKRLQMYQVPKDPQPGLHAKGSSSVNGNSIVADDRGHLLPGVERSKRSPFGEFIGTWDLPKRIPGPYHVHPMGRTEKNFDTLCLQRDNTIREMEQARVYQKEGSSAKQSCCN</sequence>
<dbReference type="PANTHER" id="PTHR34639:SF1">
    <property type="entry name" value="PROTEIN FLATTOP"/>
    <property type="match status" value="1"/>
</dbReference>
<dbReference type="EMBL" id="CAJNOJ010000025">
    <property type="protein sequence ID" value="CAF0867150.1"/>
    <property type="molecule type" value="Genomic_DNA"/>
</dbReference>
<accession>A0A813TL08</accession>
<dbReference type="Proteomes" id="UP000663828">
    <property type="component" value="Unassembled WGS sequence"/>
</dbReference>
<dbReference type="Pfam" id="PF22611">
    <property type="entry name" value="CFAP126"/>
    <property type="match status" value="1"/>
</dbReference>
<dbReference type="InterPro" id="IPR038797">
    <property type="entry name" value="Fltp"/>
</dbReference>
<evidence type="ECO:0000256" key="1">
    <source>
        <dbReference type="ARBA" id="ARBA00009887"/>
    </source>
</evidence>
<proteinExistence type="inferred from homology"/>
<dbReference type="GO" id="GO:0044782">
    <property type="term" value="P:cilium organization"/>
    <property type="evidence" value="ECO:0007669"/>
    <property type="project" value="TreeGrafter"/>
</dbReference>
<feature type="region of interest" description="Disordered" evidence="3">
    <location>
        <begin position="1"/>
        <end position="60"/>
    </location>
</feature>
<evidence type="ECO:0000313" key="6">
    <source>
        <dbReference type="Proteomes" id="UP000663828"/>
    </source>
</evidence>
<reference evidence="4" key="1">
    <citation type="submission" date="2021-02" db="EMBL/GenBank/DDBJ databases">
        <authorList>
            <person name="Nowell W R."/>
        </authorList>
    </citation>
    <scope>NUCLEOTIDE SEQUENCE</scope>
</reference>
<dbReference type="PANTHER" id="PTHR34639">
    <property type="entry name" value="PROTEIN FLATTOP"/>
    <property type="match status" value="1"/>
</dbReference>
<dbReference type="AlphaFoldDB" id="A0A813TL08"/>
<dbReference type="GO" id="GO:0036064">
    <property type="term" value="C:ciliary basal body"/>
    <property type="evidence" value="ECO:0007669"/>
    <property type="project" value="TreeGrafter"/>
</dbReference>